<sequence>MRCTAPPADAALAEMNRLAGQPRPLTAACWLDNRLYLRLAGAASAVDSTARQWPGEILEEGDAFWRDLREQRLAFFAGDAPLWRFSVGSTASHALPRSPWLLDWGGSQRWLRGTFDKAELEALAEAAGGQVALFRGGDRHGEVLHTQPAPLRQLQRRIKAALDPDGIFNPGRLYGWL</sequence>
<dbReference type="Proteomes" id="UP001500795">
    <property type="component" value="Unassembled WGS sequence"/>
</dbReference>
<comment type="caution">
    <text evidence="4">The sequence shown here is derived from an EMBL/GenBank/DDBJ whole genome shotgun (WGS) entry which is preliminary data.</text>
</comment>
<dbReference type="Gene3D" id="1.10.45.10">
    <property type="entry name" value="Vanillyl-alcohol Oxidase, Chain A, domain 4"/>
    <property type="match status" value="1"/>
</dbReference>
<dbReference type="InterPro" id="IPR016164">
    <property type="entry name" value="FAD-linked_Oxase-like_C"/>
</dbReference>
<keyword evidence="1" id="KW-0285">Flavoprotein</keyword>
<evidence type="ECO:0000313" key="4">
    <source>
        <dbReference type="EMBL" id="GAA3551891.1"/>
    </source>
</evidence>
<keyword evidence="2" id="KW-0274">FAD</keyword>
<gene>
    <name evidence="4" type="ORF">GCM10022394_35200</name>
</gene>
<dbReference type="InterPro" id="IPR016171">
    <property type="entry name" value="Vanillyl_alc_oxidase_C-sub2"/>
</dbReference>
<dbReference type="Pfam" id="PF02913">
    <property type="entry name" value="FAD-oxidase_C"/>
    <property type="match status" value="1"/>
</dbReference>
<name>A0ABP6WK85_9GAMM</name>
<feature type="domain" description="FAD-binding oxidoreductase/transferase type 4 C-terminal" evidence="3">
    <location>
        <begin position="153"/>
        <end position="172"/>
    </location>
</feature>
<evidence type="ECO:0000256" key="2">
    <source>
        <dbReference type="ARBA" id="ARBA00022827"/>
    </source>
</evidence>
<protein>
    <recommendedName>
        <fullName evidence="3">FAD-binding oxidoreductase/transferase type 4 C-terminal domain-containing protein</fullName>
    </recommendedName>
</protein>
<evidence type="ECO:0000259" key="3">
    <source>
        <dbReference type="Pfam" id="PF02913"/>
    </source>
</evidence>
<keyword evidence="5" id="KW-1185">Reference proteome</keyword>
<dbReference type="RefSeq" id="WP_344960176.1">
    <property type="nucleotide sequence ID" value="NZ_BAABCX010000009.1"/>
</dbReference>
<proteinExistence type="predicted"/>
<accession>A0ABP6WK85</accession>
<dbReference type="EMBL" id="BAABCX010000009">
    <property type="protein sequence ID" value="GAA3551891.1"/>
    <property type="molecule type" value="Genomic_DNA"/>
</dbReference>
<dbReference type="InterPro" id="IPR004113">
    <property type="entry name" value="FAD-bd_oxidored_4_C"/>
</dbReference>
<reference evidence="5" key="1">
    <citation type="journal article" date="2019" name="Int. J. Syst. Evol. Microbiol.">
        <title>The Global Catalogue of Microorganisms (GCM) 10K type strain sequencing project: providing services to taxonomists for standard genome sequencing and annotation.</title>
        <authorList>
            <consortium name="The Broad Institute Genomics Platform"/>
            <consortium name="The Broad Institute Genome Sequencing Center for Infectious Disease"/>
            <person name="Wu L."/>
            <person name="Ma J."/>
        </authorList>
    </citation>
    <scope>NUCLEOTIDE SEQUENCE [LARGE SCALE GENOMIC DNA]</scope>
    <source>
        <strain evidence="5">JCM 17110</strain>
    </source>
</reference>
<evidence type="ECO:0000313" key="5">
    <source>
        <dbReference type="Proteomes" id="UP001500795"/>
    </source>
</evidence>
<organism evidence="4 5">
    <name type="scientific">Zobellella aerophila</name>
    <dbReference type="NCBI Taxonomy" id="870480"/>
    <lineage>
        <taxon>Bacteria</taxon>
        <taxon>Pseudomonadati</taxon>
        <taxon>Pseudomonadota</taxon>
        <taxon>Gammaproteobacteria</taxon>
        <taxon>Aeromonadales</taxon>
        <taxon>Aeromonadaceae</taxon>
        <taxon>Zobellella</taxon>
    </lineage>
</organism>
<dbReference type="SUPFAM" id="SSF55103">
    <property type="entry name" value="FAD-linked oxidases, C-terminal domain"/>
    <property type="match status" value="1"/>
</dbReference>
<evidence type="ECO:0000256" key="1">
    <source>
        <dbReference type="ARBA" id="ARBA00022630"/>
    </source>
</evidence>